<dbReference type="Pfam" id="PF02625">
    <property type="entry name" value="XdhC_CoxI"/>
    <property type="match status" value="1"/>
</dbReference>
<gene>
    <name evidence="3" type="ORF">SAMN04488074_102563</name>
</gene>
<dbReference type="InterPro" id="IPR052698">
    <property type="entry name" value="MoCofactor_Util/Proc"/>
</dbReference>
<proteinExistence type="predicted"/>
<dbReference type="PANTHER" id="PTHR30388:SF4">
    <property type="entry name" value="MOLYBDENUM COFACTOR INSERTION CHAPERONE PAOD"/>
    <property type="match status" value="1"/>
</dbReference>
<dbReference type="InterPro" id="IPR027051">
    <property type="entry name" value="XdhC_Rossmann_dom"/>
</dbReference>
<organism evidence="3 4">
    <name type="scientific">Lentzea albidocapillata subsp. violacea</name>
    <dbReference type="NCBI Taxonomy" id="128104"/>
    <lineage>
        <taxon>Bacteria</taxon>
        <taxon>Bacillati</taxon>
        <taxon>Actinomycetota</taxon>
        <taxon>Actinomycetes</taxon>
        <taxon>Pseudonocardiales</taxon>
        <taxon>Pseudonocardiaceae</taxon>
        <taxon>Lentzea</taxon>
    </lineage>
</organism>
<dbReference type="PANTHER" id="PTHR30388">
    <property type="entry name" value="ALDEHYDE OXIDOREDUCTASE MOLYBDENUM COFACTOR ASSEMBLY PROTEIN"/>
    <property type="match status" value="1"/>
</dbReference>
<dbReference type="AlphaFoldDB" id="A0A1G8VCH7"/>
<name>A0A1G8VCH7_9PSEU</name>
<protein>
    <submittedName>
        <fullName evidence="3">Xanthine dehydrogenase accessory factor</fullName>
    </submittedName>
</protein>
<dbReference type="InterPro" id="IPR003777">
    <property type="entry name" value="XdhC_CoxI"/>
</dbReference>
<reference evidence="4" key="1">
    <citation type="submission" date="2016-10" db="EMBL/GenBank/DDBJ databases">
        <authorList>
            <person name="Varghese N."/>
            <person name="Submissions S."/>
        </authorList>
    </citation>
    <scope>NUCLEOTIDE SEQUENCE [LARGE SCALE GENOMIC DNA]</scope>
    <source>
        <strain evidence="4">DSM 44796</strain>
    </source>
</reference>
<evidence type="ECO:0000259" key="2">
    <source>
        <dbReference type="Pfam" id="PF13478"/>
    </source>
</evidence>
<accession>A0A1G8VCH7</accession>
<dbReference type="RefSeq" id="WP_090005010.1">
    <property type="nucleotide sequence ID" value="NZ_FNET01000002.1"/>
</dbReference>
<evidence type="ECO:0000259" key="1">
    <source>
        <dbReference type="Pfam" id="PF02625"/>
    </source>
</evidence>
<feature type="domain" description="XdhC Rossmann" evidence="2">
    <location>
        <begin position="182"/>
        <end position="323"/>
    </location>
</feature>
<dbReference type="Pfam" id="PF13478">
    <property type="entry name" value="XdhC_C"/>
    <property type="match status" value="1"/>
</dbReference>
<dbReference type="Proteomes" id="UP000199682">
    <property type="component" value="Unassembled WGS sequence"/>
</dbReference>
<feature type="domain" description="XdhC- CoxI" evidence="1">
    <location>
        <begin position="11"/>
        <end position="78"/>
    </location>
</feature>
<evidence type="ECO:0000313" key="4">
    <source>
        <dbReference type="Proteomes" id="UP000199682"/>
    </source>
</evidence>
<evidence type="ECO:0000313" key="3">
    <source>
        <dbReference type="EMBL" id="SDJ62840.1"/>
    </source>
</evidence>
<dbReference type="EMBL" id="FNET01000002">
    <property type="protein sequence ID" value="SDJ62840.1"/>
    <property type="molecule type" value="Genomic_DNA"/>
</dbReference>
<dbReference type="Gene3D" id="3.40.50.720">
    <property type="entry name" value="NAD(P)-binding Rossmann-like Domain"/>
    <property type="match status" value="1"/>
</dbReference>
<sequence>MLELVDALTTWRREERRFAVATVVSVTGSAPRPIGSALAVDESGEVIGNVSGGCVEGAVYDLCRESLATGEPAVHRFGWSGESAFAVGLTCGGTIEVFVHPTPEVPARGEHLLVARVIRGPLGWPGRWLIAYDGVTAVTLGDPALDNAVLACRGTGMIRWIDCVTGEPVEVLVEVASPAPRMLIFGALDFAAALSEVGKFLGYRVTVCDPRPVFATRARFPSAEVVVDWPHRYLERTETDERTVVCVLTHDPKFDIPVLTRALRMPLAYVGAMGSRRTHAERVSLLREAGVTPDQLGRLRSPLGLDLGAHTPAETALSIAAEVTAHRTSATGRPLTELSGSVHARSANGSREVCVGPTV</sequence>